<dbReference type="OrthoDB" id="1918529at2759"/>
<name>A0A200R2N2_MACCD</name>
<dbReference type="PANTHER" id="PTHR36722">
    <property type="entry name" value="TYPE 2 DNA TOPOISOMERASE 6 SUBUNIT B-LIKE"/>
    <property type="match status" value="1"/>
</dbReference>
<organism evidence="1 2">
    <name type="scientific">Macleaya cordata</name>
    <name type="common">Five-seeded plume-poppy</name>
    <name type="synonym">Bocconia cordata</name>
    <dbReference type="NCBI Taxonomy" id="56857"/>
    <lineage>
        <taxon>Eukaryota</taxon>
        <taxon>Viridiplantae</taxon>
        <taxon>Streptophyta</taxon>
        <taxon>Embryophyta</taxon>
        <taxon>Tracheophyta</taxon>
        <taxon>Spermatophyta</taxon>
        <taxon>Magnoliopsida</taxon>
        <taxon>Ranunculales</taxon>
        <taxon>Papaveraceae</taxon>
        <taxon>Papaveroideae</taxon>
        <taxon>Macleaya</taxon>
    </lineage>
</organism>
<dbReference type="InParanoid" id="A0A200R2N2"/>
<dbReference type="GO" id="GO:0042138">
    <property type="term" value="P:meiotic DNA double-strand break formation"/>
    <property type="evidence" value="ECO:0007669"/>
    <property type="project" value="InterPro"/>
</dbReference>
<evidence type="ECO:0008006" key="3">
    <source>
        <dbReference type="Google" id="ProtNLM"/>
    </source>
</evidence>
<dbReference type="InterPro" id="IPR034566">
    <property type="entry name" value="MTOPVIB_plant"/>
</dbReference>
<proteinExistence type="predicted"/>
<reference evidence="1 2" key="1">
    <citation type="journal article" date="2017" name="Mol. Plant">
        <title>The Genome of Medicinal Plant Macleaya cordata Provides New Insights into Benzylisoquinoline Alkaloids Metabolism.</title>
        <authorList>
            <person name="Liu X."/>
            <person name="Liu Y."/>
            <person name="Huang P."/>
            <person name="Ma Y."/>
            <person name="Qing Z."/>
            <person name="Tang Q."/>
            <person name="Cao H."/>
            <person name="Cheng P."/>
            <person name="Zheng Y."/>
            <person name="Yuan Z."/>
            <person name="Zhou Y."/>
            <person name="Liu J."/>
            <person name="Tang Z."/>
            <person name="Zhuo Y."/>
            <person name="Zhang Y."/>
            <person name="Yu L."/>
            <person name="Huang J."/>
            <person name="Yang P."/>
            <person name="Peng Q."/>
            <person name="Zhang J."/>
            <person name="Jiang W."/>
            <person name="Zhang Z."/>
            <person name="Lin K."/>
            <person name="Ro D.K."/>
            <person name="Chen X."/>
            <person name="Xiong X."/>
            <person name="Shang Y."/>
            <person name="Huang S."/>
            <person name="Zeng J."/>
        </authorList>
    </citation>
    <scope>NUCLEOTIDE SEQUENCE [LARGE SCALE GENOMIC DNA]</scope>
    <source>
        <strain evidence="2">cv. BLH2017</strain>
        <tissue evidence="1">Root</tissue>
    </source>
</reference>
<dbReference type="GO" id="GO:0007131">
    <property type="term" value="P:reciprocal meiotic recombination"/>
    <property type="evidence" value="ECO:0007669"/>
    <property type="project" value="TreeGrafter"/>
</dbReference>
<keyword evidence="2" id="KW-1185">Reference proteome</keyword>
<dbReference type="FunCoup" id="A0A200R2N2">
    <property type="interactions" value="135"/>
</dbReference>
<dbReference type="OMA" id="ELQWDNM"/>
<gene>
    <name evidence="1" type="ORF">BVC80_9043g30</name>
</gene>
<evidence type="ECO:0000313" key="1">
    <source>
        <dbReference type="EMBL" id="OVA16987.1"/>
    </source>
</evidence>
<dbReference type="EMBL" id="MVGT01000456">
    <property type="protein sequence ID" value="OVA16987.1"/>
    <property type="molecule type" value="Genomic_DNA"/>
</dbReference>
<accession>A0A200R2N2</accession>
<comment type="caution">
    <text evidence="1">The sequence shown here is derived from an EMBL/GenBank/DDBJ whole genome shotgun (WGS) entry which is preliminary data.</text>
</comment>
<sequence length="471" mass="53056">MESSSIQKLCENLICSAIQRCRISENLCRLSVLLKVSPDSDRPIVRIAISDTGVGSCLEEFQDLHYTGNNISVEKWGICDEEIYHYQLNLKENIDAKRLTRLPSTPKNGGKFSGTEVSLSTNESIENLVGGITCFLQKVWLVALCLCSIELVVERVNGPNSRCENIFLANGDILLSYPMSNIECLIAGFEDHVLKHGNNLDKECQSCFSNREYLKVGSGVACNRESLRSSGQVIEVVIIITELPEQSSPLCLRMCSTTTEVLYFQDFVPSSIPQSSLNVLTSIDWKSYGLSLRRNVLGENGKTVLEWENLPPFTHVDIAIHCYHKKYPLLRFPQQLPIHFDRNLVKKAVKLAMDDLKEKYTGILISAHALKIQSYAPDLARSIAGLILTSNDLEFQGECISLLGLQSQEFDEENVENHIKDKIIAVIEMNDRKPQKNRESAPFLFADVRIQEQEFQDEEDGGEEEFDILDL</sequence>
<dbReference type="STRING" id="56857.A0A200R2N2"/>
<dbReference type="PANTHER" id="PTHR36722:SF1">
    <property type="entry name" value="TYPE 2 DNA TOPOISOMERASE 6 SUBUNIT B-LIKE"/>
    <property type="match status" value="1"/>
</dbReference>
<protein>
    <recommendedName>
        <fullName evidence="3">Type 2 DNA topoisomerase 6 subunit B-like</fullName>
    </recommendedName>
</protein>
<dbReference type="AlphaFoldDB" id="A0A200R2N2"/>
<dbReference type="GO" id="GO:0000793">
    <property type="term" value="C:condensed chromosome"/>
    <property type="evidence" value="ECO:0007669"/>
    <property type="project" value="TreeGrafter"/>
</dbReference>
<evidence type="ECO:0000313" key="2">
    <source>
        <dbReference type="Proteomes" id="UP000195402"/>
    </source>
</evidence>
<dbReference type="Proteomes" id="UP000195402">
    <property type="component" value="Unassembled WGS sequence"/>
</dbReference>
<dbReference type="GO" id="GO:0030674">
    <property type="term" value="F:protein-macromolecule adaptor activity"/>
    <property type="evidence" value="ECO:0007669"/>
    <property type="project" value="TreeGrafter"/>
</dbReference>